<accession>A0ACC0N425</accession>
<dbReference type="EMBL" id="CM046394">
    <property type="protein sequence ID" value="KAI8547624.1"/>
    <property type="molecule type" value="Genomic_DNA"/>
</dbReference>
<organism evidence="1 2">
    <name type="scientific">Rhododendron molle</name>
    <name type="common">Chinese azalea</name>
    <name type="synonym">Azalea mollis</name>
    <dbReference type="NCBI Taxonomy" id="49168"/>
    <lineage>
        <taxon>Eukaryota</taxon>
        <taxon>Viridiplantae</taxon>
        <taxon>Streptophyta</taxon>
        <taxon>Embryophyta</taxon>
        <taxon>Tracheophyta</taxon>
        <taxon>Spermatophyta</taxon>
        <taxon>Magnoliopsida</taxon>
        <taxon>eudicotyledons</taxon>
        <taxon>Gunneridae</taxon>
        <taxon>Pentapetalae</taxon>
        <taxon>asterids</taxon>
        <taxon>Ericales</taxon>
        <taxon>Ericaceae</taxon>
        <taxon>Ericoideae</taxon>
        <taxon>Rhodoreae</taxon>
        <taxon>Rhododendron</taxon>
    </lineage>
</organism>
<sequence length="55" mass="5960">MDLLTFGVPLSPLISVLQRRQELSITSVLTAAAGRSSLMKPMTYNEGTDLFFANG</sequence>
<gene>
    <name evidence="1" type="ORF">RHMOL_Rhmol07G0209900</name>
</gene>
<keyword evidence="2" id="KW-1185">Reference proteome</keyword>
<evidence type="ECO:0000313" key="1">
    <source>
        <dbReference type="EMBL" id="KAI8547624.1"/>
    </source>
</evidence>
<dbReference type="Proteomes" id="UP001062846">
    <property type="component" value="Chromosome 7"/>
</dbReference>
<name>A0ACC0N425_RHOML</name>
<reference evidence="1" key="1">
    <citation type="submission" date="2022-02" db="EMBL/GenBank/DDBJ databases">
        <title>Plant Genome Project.</title>
        <authorList>
            <person name="Zhang R.-G."/>
        </authorList>
    </citation>
    <scope>NUCLEOTIDE SEQUENCE</scope>
    <source>
        <strain evidence="1">AT1</strain>
    </source>
</reference>
<proteinExistence type="predicted"/>
<comment type="caution">
    <text evidence="1">The sequence shown here is derived from an EMBL/GenBank/DDBJ whole genome shotgun (WGS) entry which is preliminary data.</text>
</comment>
<evidence type="ECO:0000313" key="2">
    <source>
        <dbReference type="Proteomes" id="UP001062846"/>
    </source>
</evidence>
<protein>
    <submittedName>
        <fullName evidence="1">Uncharacterized protein</fullName>
    </submittedName>
</protein>